<proteinExistence type="predicted"/>
<dbReference type="EMBL" id="UGPB01000001">
    <property type="protein sequence ID" value="STY28557.1"/>
    <property type="molecule type" value="Genomic_DNA"/>
</dbReference>
<evidence type="ECO:0000313" key="2">
    <source>
        <dbReference type="EMBL" id="STY28557.1"/>
    </source>
</evidence>
<evidence type="ECO:0000313" key="3">
    <source>
        <dbReference type="Proteomes" id="UP000255297"/>
    </source>
</evidence>
<evidence type="ECO:0000256" key="1">
    <source>
        <dbReference type="SAM" id="Phobius"/>
    </source>
</evidence>
<name>A0A378LPE3_9GAMM</name>
<organism evidence="2 3">
    <name type="scientific">Legionella wadsworthii</name>
    <dbReference type="NCBI Taxonomy" id="28088"/>
    <lineage>
        <taxon>Bacteria</taxon>
        <taxon>Pseudomonadati</taxon>
        <taxon>Pseudomonadota</taxon>
        <taxon>Gammaproteobacteria</taxon>
        <taxon>Legionellales</taxon>
        <taxon>Legionellaceae</taxon>
        <taxon>Legionella</taxon>
    </lineage>
</organism>
<keyword evidence="1" id="KW-0472">Membrane</keyword>
<dbReference type="Proteomes" id="UP000255297">
    <property type="component" value="Unassembled WGS sequence"/>
</dbReference>
<accession>A0A378LPE3</accession>
<reference evidence="2 3" key="1">
    <citation type="submission" date="2018-06" db="EMBL/GenBank/DDBJ databases">
        <authorList>
            <consortium name="Pathogen Informatics"/>
            <person name="Doyle S."/>
        </authorList>
    </citation>
    <scope>NUCLEOTIDE SEQUENCE [LARGE SCALE GENOMIC DNA]</scope>
    <source>
        <strain evidence="2 3">NCTC11532</strain>
    </source>
</reference>
<feature type="transmembrane region" description="Helical" evidence="1">
    <location>
        <begin position="15"/>
        <end position="33"/>
    </location>
</feature>
<sequence>MQDKNEKQTLENQKAIYGTLGFLSTSLALYGLLRKGNYRVAFLLYQKTGGGGLNLYKEQANGNLQRRFAIDYHPFWDHKNKEYAWKLHYHRGESSNQMKKHRPYQGGW</sequence>
<dbReference type="RefSeq" id="WP_031563916.1">
    <property type="nucleotide sequence ID" value="NZ_CAAAIS010000002.1"/>
</dbReference>
<dbReference type="AlphaFoldDB" id="A0A378LPE3"/>
<gene>
    <name evidence="2" type="ORF">NCTC11532_00732</name>
</gene>
<dbReference type="OrthoDB" id="5642210at2"/>
<keyword evidence="3" id="KW-1185">Reference proteome</keyword>
<protein>
    <submittedName>
        <fullName evidence="2">Uncharacterized protein</fullName>
    </submittedName>
</protein>
<keyword evidence="1" id="KW-1133">Transmembrane helix</keyword>
<keyword evidence="1" id="KW-0812">Transmembrane</keyword>